<evidence type="ECO:0000313" key="2">
    <source>
        <dbReference type="Proteomes" id="UP000317982"/>
    </source>
</evidence>
<evidence type="ECO:0000313" key="1">
    <source>
        <dbReference type="EMBL" id="TQS45975.1"/>
    </source>
</evidence>
<proteinExistence type="predicted"/>
<reference evidence="1 2" key="1">
    <citation type="submission" date="2019-07" db="EMBL/GenBank/DDBJ databases">
        <title>Cryptosporangium phraense sp. nov., isolated from plant litter.</title>
        <authorList>
            <person name="Suriyachadkun C."/>
        </authorList>
    </citation>
    <scope>NUCLEOTIDE SEQUENCE [LARGE SCALE GENOMIC DNA]</scope>
    <source>
        <strain evidence="1 2">A-T 5661</strain>
    </source>
</reference>
<dbReference type="Proteomes" id="UP000317982">
    <property type="component" value="Unassembled WGS sequence"/>
</dbReference>
<dbReference type="EMBL" id="VIRS01000003">
    <property type="protein sequence ID" value="TQS45975.1"/>
    <property type="molecule type" value="Genomic_DNA"/>
</dbReference>
<sequence length="83" mass="9195">MIIGIGPPSNVETTSIDDAVVVGRPRRDTLVMQHYTARLDVMVADVRRDAPEGDDRFHLVHEPEEVAAAPDVARWLSTRYPSG</sequence>
<name>A0A545AZE6_9ACTN</name>
<protein>
    <submittedName>
        <fullName evidence="1">Uncharacterized protein</fullName>
    </submittedName>
</protein>
<organism evidence="1 2">
    <name type="scientific">Cryptosporangium phraense</name>
    <dbReference type="NCBI Taxonomy" id="2593070"/>
    <lineage>
        <taxon>Bacteria</taxon>
        <taxon>Bacillati</taxon>
        <taxon>Actinomycetota</taxon>
        <taxon>Actinomycetes</taxon>
        <taxon>Cryptosporangiales</taxon>
        <taxon>Cryptosporangiaceae</taxon>
        <taxon>Cryptosporangium</taxon>
    </lineage>
</organism>
<dbReference type="AlphaFoldDB" id="A0A545AZE6"/>
<comment type="caution">
    <text evidence="1">The sequence shown here is derived from an EMBL/GenBank/DDBJ whole genome shotgun (WGS) entry which is preliminary data.</text>
</comment>
<dbReference type="OrthoDB" id="9889715at2"/>
<keyword evidence="2" id="KW-1185">Reference proteome</keyword>
<dbReference type="InParanoid" id="A0A545AZE6"/>
<accession>A0A545AZE6</accession>
<dbReference type="RefSeq" id="WP_142703382.1">
    <property type="nucleotide sequence ID" value="NZ_VIRS01000003.1"/>
</dbReference>
<gene>
    <name evidence="1" type="ORF">FL583_05640</name>
</gene>